<accession>A0ACB9TKM4</accession>
<reference evidence="1" key="1">
    <citation type="submission" date="2022-04" db="EMBL/GenBank/DDBJ databases">
        <title>Chromosome-scale genome assembly of Holotrichia oblita Faldermann.</title>
        <authorList>
            <person name="Rongchong L."/>
        </authorList>
    </citation>
    <scope>NUCLEOTIDE SEQUENCE</scope>
    <source>
        <strain evidence="1">81SQS9</strain>
    </source>
</reference>
<evidence type="ECO:0000313" key="1">
    <source>
        <dbReference type="EMBL" id="KAI4467230.1"/>
    </source>
</evidence>
<gene>
    <name evidence="1" type="ORF">MML48_2g00012138</name>
</gene>
<evidence type="ECO:0000313" key="2">
    <source>
        <dbReference type="Proteomes" id="UP001056778"/>
    </source>
</evidence>
<comment type="caution">
    <text evidence="1">The sequence shown here is derived from an EMBL/GenBank/DDBJ whole genome shotgun (WGS) entry which is preliminary data.</text>
</comment>
<name>A0ACB9TKM4_HOLOL</name>
<dbReference type="Proteomes" id="UP001056778">
    <property type="component" value="Chromosome 2"/>
</dbReference>
<proteinExistence type="predicted"/>
<dbReference type="EMBL" id="CM043016">
    <property type="protein sequence ID" value="KAI4467230.1"/>
    <property type="molecule type" value="Genomic_DNA"/>
</dbReference>
<keyword evidence="2" id="KW-1185">Reference proteome</keyword>
<sequence>MDSYLLQKQVRNNAKDLQEFYKELQDWGSEMKKKDESLKRSSNNQSGVPLPKSKLSKVTELDKETVTEKPAITKKTKKIKGSDYTAWDKFDADAYCAKMDKEDAGENSSPESDLSDEIDETAIDLANSEKEKGNAFVKKQQWNQAIECYTKAIECYAYDPIYYANRALCYLKQEKYRNAESDCTTSLQLDKTYVKAYQRRAAARESLNQISEAHRDLLKVLELEPTNKESKNVLLRIEKKLEDVKQEKATEIEEEPRPVSKFTLSRQKQKNTNVEIQQMKHDDVNKRTPALSEHVIERVQPSTSGITTKAQQKVSGDNKEIIEGSKPKVELIEKDSLINRHNKENIQLFKSVNKPPKLRSKKPLKRIQIIDVDLQSEKKYLSNRSKQDLKENKKIEIQKEVNSENEKNKSSDILLLTPQIAQLMEVETKDETQKVINCFEDLNVPIPKTAVQFYNGWKTIKKEWRKNYLQRINTTDLKLIFKESLESKVFSEIIDILSENSTENTLNLYDYLLGLTEVKRFSALIMFMSSKDKKSKHND</sequence>
<protein>
    <submittedName>
        <fullName evidence="1">Rna polymerase ii-associated protein 3</fullName>
    </submittedName>
</protein>
<organism evidence="1 2">
    <name type="scientific">Holotrichia oblita</name>
    <name type="common">Chafer beetle</name>
    <dbReference type="NCBI Taxonomy" id="644536"/>
    <lineage>
        <taxon>Eukaryota</taxon>
        <taxon>Metazoa</taxon>
        <taxon>Ecdysozoa</taxon>
        <taxon>Arthropoda</taxon>
        <taxon>Hexapoda</taxon>
        <taxon>Insecta</taxon>
        <taxon>Pterygota</taxon>
        <taxon>Neoptera</taxon>
        <taxon>Endopterygota</taxon>
        <taxon>Coleoptera</taxon>
        <taxon>Polyphaga</taxon>
        <taxon>Scarabaeiformia</taxon>
        <taxon>Scarabaeidae</taxon>
        <taxon>Melolonthinae</taxon>
        <taxon>Holotrichia</taxon>
    </lineage>
</organism>